<protein>
    <recommendedName>
        <fullName evidence="14">PIN-like protein</fullName>
    </recommendedName>
</protein>
<dbReference type="PANTHER" id="PTHR31651">
    <property type="match status" value="1"/>
</dbReference>
<name>A0A7S3C759_9CHLO</name>
<evidence type="ECO:0000313" key="11">
    <source>
        <dbReference type="EMBL" id="CAE0188065.1"/>
    </source>
</evidence>
<dbReference type="GO" id="GO:0012505">
    <property type="term" value="C:endomembrane system"/>
    <property type="evidence" value="ECO:0007669"/>
    <property type="project" value="UniProtKB-SubCell"/>
</dbReference>
<comment type="similarity">
    <text evidence="8">Belongs to the auxin efflux carrier (TC 2.A.69.2) family.</text>
</comment>
<dbReference type="InterPro" id="IPR004776">
    <property type="entry name" value="Mem_transp_PIN-like"/>
</dbReference>
<feature type="transmembrane region" description="Helical" evidence="10">
    <location>
        <begin position="249"/>
        <end position="267"/>
    </location>
</feature>
<keyword evidence="6 10" id="KW-0472">Membrane</keyword>
<dbReference type="GO" id="GO:0080162">
    <property type="term" value="P:endoplasmic reticulum to cytosol auxin transport"/>
    <property type="evidence" value="ECO:0007669"/>
    <property type="project" value="InterPro"/>
</dbReference>
<keyword evidence="4 10" id="KW-0812">Transmembrane</keyword>
<evidence type="ECO:0000256" key="1">
    <source>
        <dbReference type="ARBA" id="ARBA00004141"/>
    </source>
</evidence>
<feature type="transmembrane region" description="Helical" evidence="10">
    <location>
        <begin position="279"/>
        <end position="299"/>
    </location>
</feature>
<reference evidence="12 13" key="2">
    <citation type="submission" date="2024-03" db="EMBL/GenBank/DDBJ databases">
        <title>Complete genome sequence of the green alga Chloropicon roscoffensis RCC1871.</title>
        <authorList>
            <person name="Lemieux C."/>
            <person name="Pombert J.-F."/>
            <person name="Otis C."/>
            <person name="Turmel M."/>
        </authorList>
    </citation>
    <scope>NUCLEOTIDE SEQUENCE [LARGE SCALE GENOMIC DNA]</scope>
    <source>
        <strain evidence="12 13">RCC1871</strain>
    </source>
</reference>
<feature type="transmembrane region" description="Helical" evidence="10">
    <location>
        <begin position="461"/>
        <end position="482"/>
    </location>
</feature>
<proteinExistence type="inferred from homology"/>
<feature type="region of interest" description="Disordered" evidence="9">
    <location>
        <begin position="1"/>
        <end position="52"/>
    </location>
</feature>
<feature type="transmembrane region" description="Helical" evidence="10">
    <location>
        <begin position="380"/>
        <end position="401"/>
    </location>
</feature>
<gene>
    <name evidence="11" type="ORF">CROS1456_LOCUS1133</name>
    <name evidence="12" type="ORF">HKI87_01g04730</name>
</gene>
<feature type="transmembrane region" description="Helical" evidence="10">
    <location>
        <begin position="502"/>
        <end position="523"/>
    </location>
</feature>
<feature type="compositionally biased region" description="Basic residues" evidence="9">
    <location>
        <begin position="24"/>
        <end position="34"/>
    </location>
</feature>
<dbReference type="EMBL" id="CP151501">
    <property type="protein sequence ID" value="WZN58948.1"/>
    <property type="molecule type" value="Genomic_DNA"/>
</dbReference>
<dbReference type="PANTHER" id="PTHR31651:SF36">
    <property type="entry name" value="AUXIN EFFLUX CARRIER FAMILY PROTEIN"/>
    <property type="match status" value="1"/>
</dbReference>
<sequence>MRTLRSTTGARGRGVSAAPSAARSFRKLPARHRTTAAPSTRDAGRRSTSHPRTTYVRTAGCSAGVRCRGGADVSPSAPSGASMLPKRTRGLRKSPAAPRSFFANFDQVALSSACSTTFKLVLLCGVISRLMKIQVLPKDTPVILSKVAFNVLLPCLLCSKVAVTLIQLGDPSMLGVPVLGFLQIGVGLAAGAVLYSLAERFLVPAEVRQPEMALASGGAMVEGGNAESAAGGSADLEADRKTAKVMKSIVKATCAFGNSVTLPLIFFSTLLTKAQYDLAAGYTALFLIAWSPALWSLGYSMFVSDDKVKDTTEMSALARVGAFLASLKQYLNPPMVGVILGVVIGLTPLSKVFFPSAEGLADASFLTKIMLGIPKSAMELVELMAGSLLAIQTMVLAASLLPTDGPKDEPLDWKELLSPKSKLEVGALVITMVVRFLVVPFAGLGMVNLFQSLNWLPQDPICYLVVLVQAVMPSAQNIVLLMNLQSSTRPLAPTMARILLQIYLLSVVPLAIWMGVLLPMIGLSG</sequence>
<organism evidence="11">
    <name type="scientific">Chloropicon roscoffensis</name>
    <dbReference type="NCBI Taxonomy" id="1461544"/>
    <lineage>
        <taxon>Eukaryota</taxon>
        <taxon>Viridiplantae</taxon>
        <taxon>Chlorophyta</taxon>
        <taxon>Chloropicophyceae</taxon>
        <taxon>Chloropicales</taxon>
        <taxon>Chloropicaceae</taxon>
        <taxon>Chloropicon</taxon>
    </lineage>
</organism>
<reference evidence="11" key="1">
    <citation type="submission" date="2021-01" db="EMBL/GenBank/DDBJ databases">
        <authorList>
            <person name="Corre E."/>
            <person name="Pelletier E."/>
            <person name="Niang G."/>
            <person name="Scheremetjew M."/>
            <person name="Finn R."/>
            <person name="Kale V."/>
            <person name="Holt S."/>
            <person name="Cochrane G."/>
            <person name="Meng A."/>
            <person name="Brown T."/>
            <person name="Cohen L."/>
        </authorList>
    </citation>
    <scope>NUCLEOTIDE SEQUENCE</scope>
    <source>
        <strain evidence="11">RCC1871</strain>
    </source>
</reference>
<dbReference type="EMBL" id="HBHZ01001431">
    <property type="protein sequence ID" value="CAE0188065.1"/>
    <property type="molecule type" value="Transcribed_RNA"/>
</dbReference>
<dbReference type="Pfam" id="PF03547">
    <property type="entry name" value="Mem_trans"/>
    <property type="match status" value="1"/>
</dbReference>
<dbReference type="AlphaFoldDB" id="A0A7S3C759"/>
<evidence type="ECO:0000313" key="12">
    <source>
        <dbReference type="EMBL" id="WZN58948.1"/>
    </source>
</evidence>
<feature type="transmembrane region" description="Helical" evidence="10">
    <location>
        <begin position="147"/>
        <end position="168"/>
    </location>
</feature>
<evidence type="ECO:0000313" key="13">
    <source>
        <dbReference type="Proteomes" id="UP001472866"/>
    </source>
</evidence>
<dbReference type="InterPro" id="IPR045033">
    <property type="entry name" value="PILS1/3/4/5/7"/>
</dbReference>
<evidence type="ECO:0000256" key="2">
    <source>
        <dbReference type="ARBA" id="ARBA00004308"/>
    </source>
</evidence>
<keyword evidence="13" id="KW-1185">Reference proteome</keyword>
<evidence type="ECO:0000256" key="7">
    <source>
        <dbReference type="ARBA" id="ARBA00025100"/>
    </source>
</evidence>
<evidence type="ECO:0000256" key="3">
    <source>
        <dbReference type="ARBA" id="ARBA00022448"/>
    </source>
</evidence>
<accession>A0A7S3C759</accession>
<feature type="transmembrane region" description="Helical" evidence="10">
    <location>
        <begin position="425"/>
        <end position="449"/>
    </location>
</feature>
<evidence type="ECO:0000256" key="6">
    <source>
        <dbReference type="ARBA" id="ARBA00023136"/>
    </source>
</evidence>
<evidence type="ECO:0000256" key="9">
    <source>
        <dbReference type="SAM" id="MobiDB-lite"/>
    </source>
</evidence>
<dbReference type="GO" id="GO:0016020">
    <property type="term" value="C:membrane"/>
    <property type="evidence" value="ECO:0007669"/>
    <property type="project" value="UniProtKB-SubCell"/>
</dbReference>
<evidence type="ECO:0000256" key="8">
    <source>
        <dbReference type="ARBA" id="ARBA00025752"/>
    </source>
</evidence>
<keyword evidence="3" id="KW-0813">Transport</keyword>
<comment type="subcellular location">
    <subcellularLocation>
        <location evidence="2">Endomembrane system</location>
    </subcellularLocation>
    <subcellularLocation>
        <location evidence="1">Membrane</location>
        <topology evidence="1">Multi-pass membrane protein</topology>
    </subcellularLocation>
</comment>
<evidence type="ECO:0000256" key="4">
    <source>
        <dbReference type="ARBA" id="ARBA00022692"/>
    </source>
</evidence>
<dbReference type="Proteomes" id="UP001472866">
    <property type="component" value="Chromosome 01"/>
</dbReference>
<keyword evidence="5 10" id="KW-1133">Transmembrane helix</keyword>
<comment type="function">
    <text evidence="7">Involved in cellular auxin homeostasis by regulating auxin metabolism. Regulates intracellular auxin accumulation at the endoplasmic reticulum and thus auxin availability for nuclear auxin signaling.</text>
</comment>
<feature type="transmembrane region" description="Helical" evidence="10">
    <location>
        <begin position="174"/>
        <end position="198"/>
    </location>
</feature>
<evidence type="ECO:0000256" key="10">
    <source>
        <dbReference type="SAM" id="Phobius"/>
    </source>
</evidence>
<evidence type="ECO:0008006" key="14">
    <source>
        <dbReference type="Google" id="ProtNLM"/>
    </source>
</evidence>
<evidence type="ECO:0000256" key="5">
    <source>
        <dbReference type="ARBA" id="ARBA00022989"/>
    </source>
</evidence>